<dbReference type="RefSeq" id="WP_311733873.1">
    <property type="nucleotide sequence ID" value="NZ_JACHMP010000001.1"/>
</dbReference>
<dbReference type="InterPro" id="IPR050555">
    <property type="entry name" value="Bact_Solute-Bind_Prot2"/>
</dbReference>
<comment type="subcellular location">
    <subcellularLocation>
        <location evidence="1">Cell envelope</location>
    </subcellularLocation>
</comment>
<dbReference type="CDD" id="cd19997">
    <property type="entry name" value="PBP1_ABC_sugar_binding-like"/>
    <property type="match status" value="1"/>
</dbReference>
<dbReference type="Pfam" id="PF13407">
    <property type="entry name" value="Peripla_BP_4"/>
    <property type="match status" value="1"/>
</dbReference>
<dbReference type="GO" id="GO:0030288">
    <property type="term" value="C:outer membrane-bounded periplasmic space"/>
    <property type="evidence" value="ECO:0007669"/>
    <property type="project" value="TreeGrafter"/>
</dbReference>
<dbReference type="InterPro" id="IPR025997">
    <property type="entry name" value="SBP_2_dom"/>
</dbReference>
<feature type="domain" description="Periplasmic binding protein" evidence="2">
    <location>
        <begin position="72"/>
        <end position="328"/>
    </location>
</feature>
<reference evidence="3 4" key="1">
    <citation type="submission" date="2020-08" db="EMBL/GenBank/DDBJ databases">
        <title>Sequencing the genomes of 1000 actinobacteria strains.</title>
        <authorList>
            <person name="Klenk H.-P."/>
        </authorList>
    </citation>
    <scope>NUCLEOTIDE SEQUENCE [LARGE SCALE GENOMIC DNA]</scope>
    <source>
        <strain evidence="3 4">DSM 46887</strain>
    </source>
</reference>
<dbReference type="Gene3D" id="3.40.50.2300">
    <property type="match status" value="2"/>
</dbReference>
<dbReference type="SUPFAM" id="SSF53822">
    <property type="entry name" value="Periplasmic binding protein-like I"/>
    <property type="match status" value="1"/>
</dbReference>
<dbReference type="GO" id="GO:0030246">
    <property type="term" value="F:carbohydrate binding"/>
    <property type="evidence" value="ECO:0007669"/>
    <property type="project" value="TreeGrafter"/>
</dbReference>
<dbReference type="AlphaFoldDB" id="A0A7W9ILC7"/>
<sequence>MSDEFAALLPPLRRTCSLFLETMMRTRPTSRPWRAASAASLTALAVLAAGCGSGGSGADTSAKESSGDKPFIALSNGFIGNGWRQTMIAKFEAAAKQAQADGLISKYKVVNAPGENSATEQVAQIKSLLLQKPDALLIDPASPTALKPVIQQACSAGVTVVVFDSAIDSECAYVLQNSFVDWATHAAKPLLEGIGGKGDVIVSRGVVGSQPEAEMFDTTKKILGEYPGVKTAATVTGMCDGATAQKAVLGVLSSVSKIDGVIGCGDGYGVAQAFATAGKPVPAVTFETNGRALNYWKDNKIDNGSVAVMSDPGQSVAALWEALDLLEKRDIPKRMTFPIVLIEQKDRDAWAGALKPDEYAAWPWTRELFRQQVKAVQTGGEPVRPPIPTAAG</sequence>
<evidence type="ECO:0000256" key="1">
    <source>
        <dbReference type="ARBA" id="ARBA00004196"/>
    </source>
</evidence>
<dbReference type="InterPro" id="IPR028082">
    <property type="entry name" value="Peripla_BP_I"/>
</dbReference>
<keyword evidence="4" id="KW-1185">Reference proteome</keyword>
<comment type="caution">
    <text evidence="3">The sequence shown here is derived from an EMBL/GenBank/DDBJ whole genome shotgun (WGS) entry which is preliminary data.</text>
</comment>
<accession>A0A7W9ILC7</accession>
<evidence type="ECO:0000259" key="2">
    <source>
        <dbReference type="Pfam" id="PF13407"/>
    </source>
</evidence>
<name>A0A7W9ILC7_9ACTN</name>
<dbReference type="PANTHER" id="PTHR30036">
    <property type="entry name" value="D-XYLOSE-BINDING PERIPLASMIC PROTEIN"/>
    <property type="match status" value="1"/>
</dbReference>
<evidence type="ECO:0000313" key="4">
    <source>
        <dbReference type="Proteomes" id="UP000540685"/>
    </source>
</evidence>
<gene>
    <name evidence="3" type="ORF">F4562_005936</name>
</gene>
<evidence type="ECO:0000313" key="3">
    <source>
        <dbReference type="EMBL" id="MBB5822874.1"/>
    </source>
</evidence>
<dbReference type="Proteomes" id="UP000540685">
    <property type="component" value="Unassembled WGS sequence"/>
</dbReference>
<dbReference type="EMBL" id="JACHMP010000001">
    <property type="protein sequence ID" value="MBB5822874.1"/>
    <property type="molecule type" value="Genomic_DNA"/>
</dbReference>
<organism evidence="3 4">
    <name type="scientific">Streptosporangium becharense</name>
    <dbReference type="NCBI Taxonomy" id="1816182"/>
    <lineage>
        <taxon>Bacteria</taxon>
        <taxon>Bacillati</taxon>
        <taxon>Actinomycetota</taxon>
        <taxon>Actinomycetes</taxon>
        <taxon>Streptosporangiales</taxon>
        <taxon>Streptosporangiaceae</taxon>
        <taxon>Streptosporangium</taxon>
    </lineage>
</organism>
<proteinExistence type="predicted"/>
<protein>
    <submittedName>
        <fullName evidence="3">Ribose transport system substrate-binding protein</fullName>
    </submittedName>
</protein>